<dbReference type="EMBL" id="CP111014">
    <property type="protein sequence ID" value="WAR00513.1"/>
    <property type="molecule type" value="Genomic_DNA"/>
</dbReference>
<dbReference type="Proteomes" id="UP001164746">
    <property type="component" value="Chromosome 3"/>
</dbReference>
<evidence type="ECO:0000313" key="2">
    <source>
        <dbReference type="EMBL" id="WAR00513.1"/>
    </source>
</evidence>
<evidence type="ECO:0000256" key="1">
    <source>
        <dbReference type="SAM" id="Coils"/>
    </source>
</evidence>
<dbReference type="Gene3D" id="1.20.5.170">
    <property type="match status" value="1"/>
</dbReference>
<proteinExistence type="predicted"/>
<dbReference type="SUPFAM" id="SSF57997">
    <property type="entry name" value="Tropomyosin"/>
    <property type="match status" value="1"/>
</dbReference>
<gene>
    <name evidence="2" type="ORF">MAR_024885</name>
</gene>
<protein>
    <submittedName>
        <fullName evidence="2">TPM-like protein</fullName>
    </submittedName>
</protein>
<sequence>MLCIATRKCNNFNIQMASQIFKSFKGYERYYRIGIKLNMINVIISDIYNKCSVLEKHIWGRERRMEDAERENVRLRGEVEHLENELLAEKEKYKQISDELDQTFAELAGM</sequence>
<keyword evidence="1" id="KW-0175">Coiled coil</keyword>
<accession>A0ABY7DS33</accession>
<evidence type="ECO:0000313" key="3">
    <source>
        <dbReference type="Proteomes" id="UP001164746"/>
    </source>
</evidence>
<feature type="coiled-coil region" evidence="1">
    <location>
        <begin position="65"/>
        <end position="99"/>
    </location>
</feature>
<organism evidence="2 3">
    <name type="scientific">Mya arenaria</name>
    <name type="common">Soft-shell clam</name>
    <dbReference type="NCBI Taxonomy" id="6604"/>
    <lineage>
        <taxon>Eukaryota</taxon>
        <taxon>Metazoa</taxon>
        <taxon>Spiralia</taxon>
        <taxon>Lophotrochozoa</taxon>
        <taxon>Mollusca</taxon>
        <taxon>Bivalvia</taxon>
        <taxon>Autobranchia</taxon>
        <taxon>Heteroconchia</taxon>
        <taxon>Euheterodonta</taxon>
        <taxon>Imparidentia</taxon>
        <taxon>Neoheterodontei</taxon>
        <taxon>Myida</taxon>
        <taxon>Myoidea</taxon>
        <taxon>Myidae</taxon>
        <taxon>Mya</taxon>
    </lineage>
</organism>
<keyword evidence="3" id="KW-1185">Reference proteome</keyword>
<reference evidence="2" key="1">
    <citation type="submission" date="2022-11" db="EMBL/GenBank/DDBJ databases">
        <title>Centuries of genome instability and evolution in soft-shell clam transmissible cancer (bioRxiv).</title>
        <authorList>
            <person name="Hart S.F.M."/>
            <person name="Yonemitsu M.A."/>
            <person name="Giersch R.M."/>
            <person name="Beal B.F."/>
            <person name="Arriagada G."/>
            <person name="Davis B.W."/>
            <person name="Ostrander E.A."/>
            <person name="Goff S.P."/>
            <person name="Metzger M.J."/>
        </authorList>
    </citation>
    <scope>NUCLEOTIDE SEQUENCE</scope>
    <source>
        <strain evidence="2">MELC-2E11</strain>
        <tissue evidence="2">Siphon/mantle</tissue>
    </source>
</reference>
<name>A0ABY7DS33_MYAAR</name>